<dbReference type="PROSITE" id="PS00028">
    <property type="entry name" value="ZINC_FINGER_C2H2_1"/>
    <property type="match status" value="1"/>
</dbReference>
<dbReference type="STRING" id="336983.ENSCANP00000024700"/>
<dbReference type="PANTHER" id="PTHR23234">
    <property type="entry name" value="ZNF44 PROTEIN"/>
    <property type="match status" value="1"/>
</dbReference>
<evidence type="ECO:0000313" key="10">
    <source>
        <dbReference type="Ensembl" id="ENSCANP00000024700.1"/>
    </source>
</evidence>
<dbReference type="Proteomes" id="UP000233080">
    <property type="component" value="Unassembled WGS sequence"/>
</dbReference>
<name>A0A2K5J787_COLAP</name>
<dbReference type="InterPro" id="IPR013087">
    <property type="entry name" value="Znf_C2H2_type"/>
</dbReference>
<dbReference type="GO" id="GO:0005634">
    <property type="term" value="C:nucleus"/>
    <property type="evidence" value="ECO:0007669"/>
    <property type="project" value="UniProtKB-SubCell"/>
</dbReference>
<feature type="region of interest" description="Disordered" evidence="8">
    <location>
        <begin position="1"/>
        <end position="22"/>
    </location>
</feature>
<dbReference type="SMART" id="SM00355">
    <property type="entry name" value="ZnF_C2H2"/>
    <property type="match status" value="1"/>
</dbReference>
<accession>A0A2K5J787</accession>
<evidence type="ECO:0000256" key="6">
    <source>
        <dbReference type="ARBA" id="ARBA00023242"/>
    </source>
</evidence>
<evidence type="ECO:0000256" key="5">
    <source>
        <dbReference type="ARBA" id="ARBA00022833"/>
    </source>
</evidence>
<keyword evidence="4 7" id="KW-0863">Zinc-finger</keyword>
<sequence length="81" mass="9252">MIVARSSVKLHPTQNSRIHTGEKPHKCDDCGKKIHTGQKSYKCHQCGKVFSLRSLLTEHQKIHFGDSYFKCDKYSKPSSMS</sequence>
<reference evidence="10" key="1">
    <citation type="submission" date="2025-08" db="UniProtKB">
        <authorList>
            <consortium name="Ensembl"/>
        </authorList>
    </citation>
    <scope>IDENTIFICATION</scope>
</reference>
<keyword evidence="5" id="KW-0862">Zinc</keyword>
<dbReference type="OMA" id="TQNSRIH"/>
<evidence type="ECO:0000256" key="8">
    <source>
        <dbReference type="SAM" id="MobiDB-lite"/>
    </source>
</evidence>
<dbReference type="Ensembl" id="ENSCANT00000047698.1">
    <property type="protein sequence ID" value="ENSCANP00000024700.1"/>
    <property type="gene ID" value="ENSCANG00000035766.1"/>
</dbReference>
<evidence type="ECO:0000256" key="2">
    <source>
        <dbReference type="ARBA" id="ARBA00022723"/>
    </source>
</evidence>
<dbReference type="InterPro" id="IPR036236">
    <property type="entry name" value="Znf_C2H2_sf"/>
</dbReference>
<evidence type="ECO:0000256" key="4">
    <source>
        <dbReference type="ARBA" id="ARBA00022771"/>
    </source>
</evidence>
<feature type="domain" description="C2H2-type" evidence="9">
    <location>
        <begin position="41"/>
        <end position="68"/>
    </location>
</feature>
<evidence type="ECO:0000313" key="11">
    <source>
        <dbReference type="Proteomes" id="UP000233080"/>
    </source>
</evidence>
<reference evidence="10" key="2">
    <citation type="submission" date="2025-09" db="UniProtKB">
        <authorList>
            <consortium name="Ensembl"/>
        </authorList>
    </citation>
    <scope>IDENTIFICATION</scope>
</reference>
<organism evidence="10 11">
    <name type="scientific">Colobus angolensis palliatus</name>
    <name type="common">Peters' Angolan colobus</name>
    <dbReference type="NCBI Taxonomy" id="336983"/>
    <lineage>
        <taxon>Eukaryota</taxon>
        <taxon>Metazoa</taxon>
        <taxon>Chordata</taxon>
        <taxon>Craniata</taxon>
        <taxon>Vertebrata</taxon>
        <taxon>Euteleostomi</taxon>
        <taxon>Mammalia</taxon>
        <taxon>Eutheria</taxon>
        <taxon>Euarchontoglires</taxon>
        <taxon>Primates</taxon>
        <taxon>Haplorrhini</taxon>
        <taxon>Catarrhini</taxon>
        <taxon>Cercopithecidae</taxon>
        <taxon>Colobinae</taxon>
        <taxon>Colobus</taxon>
    </lineage>
</organism>
<keyword evidence="3" id="KW-0677">Repeat</keyword>
<keyword evidence="6" id="KW-0539">Nucleus</keyword>
<evidence type="ECO:0000259" key="9">
    <source>
        <dbReference type="PROSITE" id="PS50157"/>
    </source>
</evidence>
<dbReference type="PROSITE" id="PS50157">
    <property type="entry name" value="ZINC_FINGER_C2H2_2"/>
    <property type="match status" value="1"/>
</dbReference>
<dbReference type="InterPro" id="IPR050758">
    <property type="entry name" value="Znf_C2H2-type"/>
</dbReference>
<dbReference type="PANTHER" id="PTHR23234:SF8">
    <property type="entry name" value="C2H2-TYPE DOMAIN-CONTAINING PROTEIN"/>
    <property type="match status" value="1"/>
</dbReference>
<dbReference type="SUPFAM" id="SSF57667">
    <property type="entry name" value="beta-beta-alpha zinc fingers"/>
    <property type="match status" value="2"/>
</dbReference>
<protein>
    <recommendedName>
        <fullName evidence="9">C2H2-type domain-containing protein</fullName>
    </recommendedName>
</protein>
<evidence type="ECO:0000256" key="3">
    <source>
        <dbReference type="ARBA" id="ARBA00022737"/>
    </source>
</evidence>
<dbReference type="GO" id="GO:0008270">
    <property type="term" value="F:zinc ion binding"/>
    <property type="evidence" value="ECO:0007669"/>
    <property type="project" value="UniProtKB-KW"/>
</dbReference>
<dbReference type="Gene3D" id="3.30.160.60">
    <property type="entry name" value="Classic Zinc Finger"/>
    <property type="match status" value="2"/>
</dbReference>
<dbReference type="FunFam" id="3.30.160.60:FF:002397">
    <property type="entry name" value="Zinc finger protein 320"/>
    <property type="match status" value="1"/>
</dbReference>
<dbReference type="AlphaFoldDB" id="A0A2K5J787"/>
<dbReference type="Pfam" id="PF00096">
    <property type="entry name" value="zf-C2H2"/>
    <property type="match status" value="1"/>
</dbReference>
<proteinExistence type="predicted"/>
<evidence type="ECO:0000256" key="1">
    <source>
        <dbReference type="ARBA" id="ARBA00004123"/>
    </source>
</evidence>
<keyword evidence="11" id="KW-1185">Reference proteome</keyword>
<comment type="subcellular location">
    <subcellularLocation>
        <location evidence="1">Nucleus</location>
    </subcellularLocation>
</comment>
<evidence type="ECO:0000256" key="7">
    <source>
        <dbReference type="PROSITE-ProRule" id="PRU00042"/>
    </source>
</evidence>
<keyword evidence="2" id="KW-0479">Metal-binding</keyword>